<dbReference type="GO" id="GO:0006633">
    <property type="term" value="P:fatty acid biosynthetic process"/>
    <property type="evidence" value="ECO:0007669"/>
    <property type="project" value="TreeGrafter"/>
</dbReference>
<comment type="caution">
    <text evidence="2">The sequence shown here is derived from an EMBL/GenBank/DDBJ whole genome shotgun (WGS) entry which is preliminary data.</text>
</comment>
<dbReference type="PANTHER" id="PTHR43437">
    <property type="entry name" value="HYDROXYACYL-THIOESTER DEHYDRATASE TYPE 2, MITOCHONDRIAL-RELATED"/>
    <property type="match status" value="1"/>
</dbReference>
<dbReference type="InterPro" id="IPR050965">
    <property type="entry name" value="UPF0336/Enoyl-CoA_hydratase"/>
</dbReference>
<keyword evidence="3" id="KW-1185">Reference proteome</keyword>
<feature type="domain" description="MaoC-like" evidence="1">
    <location>
        <begin position="46"/>
        <end position="138"/>
    </location>
</feature>
<evidence type="ECO:0000259" key="1">
    <source>
        <dbReference type="Pfam" id="PF01575"/>
    </source>
</evidence>
<dbReference type="EMBL" id="CAUYUE010000012">
    <property type="protein sequence ID" value="CAK0785215.1"/>
    <property type="molecule type" value="Genomic_DNA"/>
</dbReference>
<dbReference type="GO" id="GO:0019171">
    <property type="term" value="F:(3R)-hydroxyacyl-[acyl-carrier-protein] dehydratase activity"/>
    <property type="evidence" value="ECO:0007669"/>
    <property type="project" value="TreeGrafter"/>
</dbReference>
<dbReference type="GO" id="GO:0005739">
    <property type="term" value="C:mitochondrion"/>
    <property type="evidence" value="ECO:0007669"/>
    <property type="project" value="TreeGrafter"/>
</dbReference>
<dbReference type="Proteomes" id="UP001314263">
    <property type="component" value="Unassembled WGS sequence"/>
</dbReference>
<proteinExistence type="predicted"/>
<dbReference type="SUPFAM" id="SSF54637">
    <property type="entry name" value="Thioesterase/thiol ester dehydrase-isomerase"/>
    <property type="match status" value="1"/>
</dbReference>
<evidence type="ECO:0000313" key="3">
    <source>
        <dbReference type="Proteomes" id="UP001314263"/>
    </source>
</evidence>
<dbReference type="Gene3D" id="3.10.129.10">
    <property type="entry name" value="Hotdog Thioesterase"/>
    <property type="match status" value="1"/>
</dbReference>
<sequence length="173" mass="18763">MQRILQGLRCPIPGHVAAVTDRVLYRACCTRQRKRDGTDEPGIGHVFEREVTFDNSAVRAFLQVTGDNNAIHTCASAARARGFKDCLVPGMLCASLFPAIIGSTFPGAVYMMQDLKFRSPSLVGDTLLARVTVTAKSGSRIRFRTECLGPKDDVIITGSAMALMPRKEQGSST</sequence>
<dbReference type="PANTHER" id="PTHR43437:SF3">
    <property type="entry name" value="HYDROXYACYL-THIOESTER DEHYDRATASE TYPE 2, MITOCHONDRIAL"/>
    <property type="match status" value="1"/>
</dbReference>
<accession>A0AAV1IFI3</accession>
<dbReference type="Pfam" id="PF01575">
    <property type="entry name" value="MaoC_dehydratas"/>
    <property type="match status" value="1"/>
</dbReference>
<protein>
    <recommendedName>
        <fullName evidence="1">MaoC-like domain-containing protein</fullName>
    </recommendedName>
</protein>
<dbReference type="AlphaFoldDB" id="A0AAV1IFI3"/>
<name>A0AAV1IFI3_9CHLO</name>
<organism evidence="2 3">
    <name type="scientific">Coccomyxa viridis</name>
    <dbReference type="NCBI Taxonomy" id="1274662"/>
    <lineage>
        <taxon>Eukaryota</taxon>
        <taxon>Viridiplantae</taxon>
        <taxon>Chlorophyta</taxon>
        <taxon>core chlorophytes</taxon>
        <taxon>Trebouxiophyceae</taxon>
        <taxon>Trebouxiophyceae incertae sedis</taxon>
        <taxon>Coccomyxaceae</taxon>
        <taxon>Coccomyxa</taxon>
    </lineage>
</organism>
<dbReference type="InterPro" id="IPR029069">
    <property type="entry name" value="HotDog_dom_sf"/>
</dbReference>
<dbReference type="InterPro" id="IPR002539">
    <property type="entry name" value="MaoC-like_dom"/>
</dbReference>
<evidence type="ECO:0000313" key="2">
    <source>
        <dbReference type="EMBL" id="CAK0785215.1"/>
    </source>
</evidence>
<reference evidence="2 3" key="1">
    <citation type="submission" date="2023-10" db="EMBL/GenBank/DDBJ databases">
        <authorList>
            <person name="Maclean D."/>
            <person name="Macfadyen A."/>
        </authorList>
    </citation>
    <scope>NUCLEOTIDE SEQUENCE [LARGE SCALE GENOMIC DNA]</scope>
</reference>
<gene>
    <name evidence="2" type="ORF">CVIRNUC_008421</name>
</gene>